<dbReference type="InterPro" id="IPR011990">
    <property type="entry name" value="TPR-like_helical_dom_sf"/>
</dbReference>
<accession>A0AAD5XZP1</accession>
<dbReference type="EMBL" id="JADGJW010000005">
    <property type="protein sequence ID" value="KAJ3228164.1"/>
    <property type="molecule type" value="Genomic_DNA"/>
</dbReference>
<dbReference type="InterPro" id="IPR050869">
    <property type="entry name" value="H3K4_H4K5_MeTrfase"/>
</dbReference>
<evidence type="ECO:0000313" key="2">
    <source>
        <dbReference type="EMBL" id="KAJ3228164.1"/>
    </source>
</evidence>
<comment type="caution">
    <text evidence="2">The sequence shown here is derived from an EMBL/GenBank/DDBJ whole genome shotgun (WGS) entry which is preliminary data.</text>
</comment>
<dbReference type="CDD" id="cd20071">
    <property type="entry name" value="SET_SMYD"/>
    <property type="match status" value="1"/>
</dbReference>
<gene>
    <name evidence="2" type="ORF">HK099_006044</name>
</gene>
<dbReference type="PANTHER" id="PTHR12197">
    <property type="entry name" value="HISTONE-LYSINE N-METHYLTRANSFERASE SMYD"/>
    <property type="match status" value="1"/>
</dbReference>
<dbReference type="AlphaFoldDB" id="A0AAD5XZP1"/>
<proteinExistence type="predicted"/>
<reference evidence="2" key="1">
    <citation type="submission" date="2020-05" db="EMBL/GenBank/DDBJ databases">
        <title>Phylogenomic resolution of chytrid fungi.</title>
        <authorList>
            <person name="Stajich J.E."/>
            <person name="Amses K."/>
            <person name="Simmons R."/>
            <person name="Seto K."/>
            <person name="Myers J."/>
            <person name="Bonds A."/>
            <person name="Quandt C.A."/>
            <person name="Barry K."/>
            <person name="Liu P."/>
            <person name="Grigoriev I."/>
            <person name="Longcore J.E."/>
            <person name="James T.Y."/>
        </authorList>
    </citation>
    <scope>NUCLEOTIDE SEQUENCE</scope>
    <source>
        <strain evidence="2">JEL0476</strain>
    </source>
</reference>
<dbReference type="Gene3D" id="2.170.270.10">
    <property type="entry name" value="SET domain"/>
    <property type="match status" value="1"/>
</dbReference>
<evidence type="ECO:0000313" key="3">
    <source>
        <dbReference type="Proteomes" id="UP001211065"/>
    </source>
</evidence>
<dbReference type="InterPro" id="IPR046341">
    <property type="entry name" value="SET_dom_sf"/>
</dbReference>
<dbReference type="SUPFAM" id="SSF82199">
    <property type="entry name" value="SET domain"/>
    <property type="match status" value="1"/>
</dbReference>
<keyword evidence="3" id="KW-1185">Reference proteome</keyword>
<dbReference type="InterPro" id="IPR001214">
    <property type="entry name" value="SET_dom"/>
</dbReference>
<dbReference type="Gene3D" id="1.25.40.10">
    <property type="entry name" value="Tetratricopeptide repeat domain"/>
    <property type="match status" value="1"/>
</dbReference>
<dbReference type="Pfam" id="PF00856">
    <property type="entry name" value="SET"/>
    <property type="match status" value="1"/>
</dbReference>
<evidence type="ECO:0000259" key="1">
    <source>
        <dbReference type="PROSITE" id="PS50280"/>
    </source>
</evidence>
<feature type="domain" description="SET" evidence="1">
    <location>
        <begin position="15"/>
        <end position="161"/>
    </location>
</feature>
<dbReference type="Proteomes" id="UP001211065">
    <property type="component" value="Unassembled WGS sequence"/>
</dbReference>
<sequence length="302" mass="35060">MSEISFRNPAAKLSSSIKPFKTLGKNLGLVATENILTKYSTILIEKPILQWNSESYQTLLQLKAILPLNKELLILLDQFFPISLCQIQPNILKQSRKLLERNLLLGEDENTNLKILRLCNHSCYPNSEVAEFTDETTGEIYYHLITTRDIKAGEEITISYLERYVLMEKCTSRRRILEGQYGFECHCELCSTTKLESFKCKSCFAEVDYLNATCLSCGVKFNLNWLDKLDSKLIKNIEKLRNTIKEIEMISPTFKFDVLINYKSLNKEDRYKLRLLLEHLVAIGVELDKFMYKDSLILEIVR</sequence>
<organism evidence="2 3">
    <name type="scientific">Clydaea vesicula</name>
    <dbReference type="NCBI Taxonomy" id="447962"/>
    <lineage>
        <taxon>Eukaryota</taxon>
        <taxon>Fungi</taxon>
        <taxon>Fungi incertae sedis</taxon>
        <taxon>Chytridiomycota</taxon>
        <taxon>Chytridiomycota incertae sedis</taxon>
        <taxon>Chytridiomycetes</taxon>
        <taxon>Lobulomycetales</taxon>
        <taxon>Lobulomycetaceae</taxon>
        <taxon>Clydaea</taxon>
    </lineage>
</organism>
<protein>
    <recommendedName>
        <fullName evidence="1">SET domain-containing protein</fullName>
    </recommendedName>
</protein>
<name>A0AAD5XZP1_9FUNG</name>
<dbReference type="PROSITE" id="PS50280">
    <property type="entry name" value="SET"/>
    <property type="match status" value="1"/>
</dbReference>